<evidence type="ECO:0000313" key="3">
    <source>
        <dbReference type="Proteomes" id="UP001431783"/>
    </source>
</evidence>
<keyword evidence="3" id="KW-1185">Reference proteome</keyword>
<dbReference type="EMBL" id="JARQZJ010000060">
    <property type="protein sequence ID" value="KAK9878789.1"/>
    <property type="molecule type" value="Genomic_DNA"/>
</dbReference>
<dbReference type="AlphaFoldDB" id="A0AAW1UHH1"/>
<protein>
    <submittedName>
        <fullName evidence="2">Uncharacterized protein</fullName>
    </submittedName>
</protein>
<gene>
    <name evidence="2" type="ORF">WA026_023854</name>
</gene>
<name>A0AAW1UHH1_9CUCU</name>
<comment type="caution">
    <text evidence="2">The sequence shown here is derived from an EMBL/GenBank/DDBJ whole genome shotgun (WGS) entry which is preliminary data.</text>
</comment>
<proteinExistence type="predicted"/>
<sequence>MPQTGNRRTCYPQDRPLDPRQTHIPGELLAGSGPASPLSCYPTRPWESSTHCVQKGRLCHHEVDWWSSGCTTSTDTLRKIMPSIFSFFVHSTSFCIISERGLGILHSPFMTMIYVYSTATFKFLSNIHSGIRAVEFLTFCSIYGLSGDCIIRVMSSVYATAFSSCMYGNFSTCGNCVVHDVIQDPVPPLDGRGLFFGIPCPTHSTDIHIGLKEDESSGSLFFFGSKITLNVFHISGNVRAFIFLTLCAWVYLSLWDNNPSHKAVACLATAPPYQVRQSRILAGEDLAIRL</sequence>
<evidence type="ECO:0000313" key="2">
    <source>
        <dbReference type="EMBL" id="KAK9878789.1"/>
    </source>
</evidence>
<evidence type="ECO:0000256" key="1">
    <source>
        <dbReference type="SAM" id="MobiDB-lite"/>
    </source>
</evidence>
<accession>A0AAW1UHH1</accession>
<reference evidence="2 3" key="1">
    <citation type="submission" date="2023-03" db="EMBL/GenBank/DDBJ databases">
        <title>Genome insight into feeding habits of ladybird beetles.</title>
        <authorList>
            <person name="Li H.-S."/>
            <person name="Huang Y.-H."/>
            <person name="Pang H."/>
        </authorList>
    </citation>
    <scope>NUCLEOTIDE SEQUENCE [LARGE SCALE GENOMIC DNA]</scope>
    <source>
        <strain evidence="2">SYSU_2023b</strain>
        <tissue evidence="2">Whole body</tissue>
    </source>
</reference>
<organism evidence="2 3">
    <name type="scientific">Henosepilachna vigintioctopunctata</name>
    <dbReference type="NCBI Taxonomy" id="420089"/>
    <lineage>
        <taxon>Eukaryota</taxon>
        <taxon>Metazoa</taxon>
        <taxon>Ecdysozoa</taxon>
        <taxon>Arthropoda</taxon>
        <taxon>Hexapoda</taxon>
        <taxon>Insecta</taxon>
        <taxon>Pterygota</taxon>
        <taxon>Neoptera</taxon>
        <taxon>Endopterygota</taxon>
        <taxon>Coleoptera</taxon>
        <taxon>Polyphaga</taxon>
        <taxon>Cucujiformia</taxon>
        <taxon>Coccinelloidea</taxon>
        <taxon>Coccinellidae</taxon>
        <taxon>Epilachninae</taxon>
        <taxon>Epilachnini</taxon>
        <taxon>Henosepilachna</taxon>
    </lineage>
</organism>
<dbReference type="Proteomes" id="UP001431783">
    <property type="component" value="Unassembled WGS sequence"/>
</dbReference>
<feature type="region of interest" description="Disordered" evidence="1">
    <location>
        <begin position="1"/>
        <end position="31"/>
    </location>
</feature>